<dbReference type="EMBL" id="QJKJ01001282">
    <property type="protein sequence ID" value="RDY08405.1"/>
    <property type="molecule type" value="Genomic_DNA"/>
</dbReference>
<reference evidence="1" key="1">
    <citation type="submission" date="2018-05" db="EMBL/GenBank/DDBJ databases">
        <title>Draft genome of Mucuna pruriens seed.</title>
        <authorList>
            <person name="Nnadi N.E."/>
            <person name="Vos R."/>
            <person name="Hasami M.H."/>
            <person name="Devisetty U.K."/>
            <person name="Aguiy J.C."/>
        </authorList>
    </citation>
    <scope>NUCLEOTIDE SEQUENCE [LARGE SCALE GENOMIC DNA]</scope>
    <source>
        <strain evidence="1">JCA_2017</strain>
    </source>
</reference>
<sequence>MCLIVTTTRRRKRHRNGERPIHTWEDMESVMRRRFVSSHYHRTCTKNCNDYYKEMEIAMIRVNVEEDHEATMARFIGGLKKEIADVGLLHKTTQVERQLKSKSSSKFASSSSSSWRSNWKNNTVVTNLKEDVIAKYSNAPPKGVGHIASQCPNKRAMTMMDNGEVKSKSSSDDEIPPLEDCSDVKVVEPINGVVLVTRRALSIQPKEDGDVEKHEHIFHTRCLVQGKVCNMIIDGRSCINVASTILVEKINLQISKHPRPYKLQWLSNIGEVKVDKQVSVSFAIGNYKDEVLCDVLLMEAWHILLGHPWQFDYKVTHNGYTNHFSFIYNKLKTTLAPLSPKQVFVVQIKMKKAKECEKSKEKRE</sequence>
<protein>
    <recommendedName>
        <fullName evidence="3">Retrotransposon gag domain-containing protein</fullName>
    </recommendedName>
</protein>
<dbReference type="InterPro" id="IPR021109">
    <property type="entry name" value="Peptidase_aspartic_dom_sf"/>
</dbReference>
<evidence type="ECO:0000313" key="1">
    <source>
        <dbReference type="EMBL" id="RDY08405.1"/>
    </source>
</evidence>
<proteinExistence type="predicted"/>
<accession>A0A371I023</accession>
<dbReference type="PANTHER" id="PTHR35046:SF9">
    <property type="entry name" value="RNA-DIRECTED DNA POLYMERASE"/>
    <property type="match status" value="1"/>
</dbReference>
<feature type="non-terminal residue" evidence="1">
    <location>
        <position position="1"/>
    </location>
</feature>
<dbReference type="Gene3D" id="2.40.70.10">
    <property type="entry name" value="Acid Proteases"/>
    <property type="match status" value="1"/>
</dbReference>
<keyword evidence="2" id="KW-1185">Reference proteome</keyword>
<dbReference type="AlphaFoldDB" id="A0A371I023"/>
<comment type="caution">
    <text evidence="1">The sequence shown here is derived from an EMBL/GenBank/DDBJ whole genome shotgun (WGS) entry which is preliminary data.</text>
</comment>
<name>A0A371I023_MUCPR</name>
<dbReference type="CDD" id="cd00303">
    <property type="entry name" value="retropepsin_like"/>
    <property type="match status" value="1"/>
</dbReference>
<dbReference type="OrthoDB" id="695705at2759"/>
<dbReference type="Proteomes" id="UP000257109">
    <property type="component" value="Unassembled WGS sequence"/>
</dbReference>
<dbReference type="PANTHER" id="PTHR35046">
    <property type="entry name" value="ZINC KNUCKLE (CCHC-TYPE) FAMILY PROTEIN"/>
    <property type="match status" value="1"/>
</dbReference>
<gene>
    <name evidence="1" type="ORF">CR513_07368</name>
</gene>
<evidence type="ECO:0000313" key="2">
    <source>
        <dbReference type="Proteomes" id="UP000257109"/>
    </source>
</evidence>
<organism evidence="1 2">
    <name type="scientific">Mucuna pruriens</name>
    <name type="common">Velvet bean</name>
    <name type="synonym">Dolichos pruriens</name>
    <dbReference type="NCBI Taxonomy" id="157652"/>
    <lineage>
        <taxon>Eukaryota</taxon>
        <taxon>Viridiplantae</taxon>
        <taxon>Streptophyta</taxon>
        <taxon>Embryophyta</taxon>
        <taxon>Tracheophyta</taxon>
        <taxon>Spermatophyta</taxon>
        <taxon>Magnoliopsida</taxon>
        <taxon>eudicotyledons</taxon>
        <taxon>Gunneridae</taxon>
        <taxon>Pentapetalae</taxon>
        <taxon>rosids</taxon>
        <taxon>fabids</taxon>
        <taxon>Fabales</taxon>
        <taxon>Fabaceae</taxon>
        <taxon>Papilionoideae</taxon>
        <taxon>50 kb inversion clade</taxon>
        <taxon>NPAAA clade</taxon>
        <taxon>indigoferoid/millettioid clade</taxon>
        <taxon>Phaseoleae</taxon>
        <taxon>Mucuna</taxon>
    </lineage>
</organism>
<evidence type="ECO:0008006" key="3">
    <source>
        <dbReference type="Google" id="ProtNLM"/>
    </source>
</evidence>